<keyword evidence="6 10" id="KW-0675">Receptor</keyword>
<keyword evidence="11" id="KW-1185">Reference proteome</keyword>
<sequence length="202" mass="23377">MKPFSKLQFPPPIIKISRNDKGEVYVSWNVSGQPSRKLPYQYQLYILNLNNEKALPTEPFTQENERSSKQIENIDPDAKYTVKLRTRYDTEYPWSEWSEEKNILGKPNYWTRNIILATVIPISVTIFTVIAVIYMKRFFLCIFPPIPHPGKIFEKSFSNQNNFQQFTQYNIVTENEEDVCSVILAESPLSSSSSSTCSSAVE</sequence>
<dbReference type="Proteomes" id="UP001295444">
    <property type="component" value="Chromosome 09"/>
</dbReference>
<evidence type="ECO:0000256" key="7">
    <source>
        <dbReference type="ARBA" id="ARBA00023180"/>
    </source>
</evidence>
<dbReference type="AlphaFoldDB" id="A0AAD1WKJ7"/>
<evidence type="ECO:0000256" key="8">
    <source>
        <dbReference type="SAM" id="Phobius"/>
    </source>
</evidence>
<keyword evidence="4 8" id="KW-1133">Transmembrane helix</keyword>
<evidence type="ECO:0000256" key="5">
    <source>
        <dbReference type="ARBA" id="ARBA00023136"/>
    </source>
</evidence>
<dbReference type="PANTHER" id="PTHR23037:SF46">
    <property type="entry name" value="INTERLEUKIN 5 RECEPTOR SUBUNIT ALPHA"/>
    <property type="match status" value="1"/>
</dbReference>
<dbReference type="CDD" id="cd00063">
    <property type="entry name" value="FN3"/>
    <property type="match status" value="1"/>
</dbReference>
<feature type="domain" description="Fibronectin type-III" evidence="9">
    <location>
        <begin position="10"/>
        <end position="108"/>
    </location>
</feature>
<dbReference type="PANTHER" id="PTHR23037">
    <property type="entry name" value="CYTOKINE RECEPTOR"/>
    <property type="match status" value="1"/>
</dbReference>
<protein>
    <submittedName>
        <fullName evidence="10">Interleukin-13 receptor subunit alpha-1</fullName>
    </submittedName>
</protein>
<dbReference type="GO" id="GO:0009897">
    <property type="term" value="C:external side of plasma membrane"/>
    <property type="evidence" value="ECO:0007669"/>
    <property type="project" value="TreeGrafter"/>
</dbReference>
<feature type="transmembrane region" description="Helical" evidence="8">
    <location>
        <begin position="114"/>
        <end position="135"/>
    </location>
</feature>
<gene>
    <name evidence="10" type="ORF">PECUL_23A004265</name>
</gene>
<name>A0AAD1WKJ7_PELCU</name>
<dbReference type="Gene3D" id="2.60.40.10">
    <property type="entry name" value="Immunoglobulins"/>
    <property type="match status" value="1"/>
</dbReference>
<evidence type="ECO:0000256" key="2">
    <source>
        <dbReference type="ARBA" id="ARBA00022692"/>
    </source>
</evidence>
<dbReference type="SUPFAM" id="SSF49265">
    <property type="entry name" value="Fibronectin type III"/>
    <property type="match status" value="1"/>
</dbReference>
<proteinExistence type="predicted"/>
<evidence type="ECO:0000256" key="6">
    <source>
        <dbReference type="ARBA" id="ARBA00023170"/>
    </source>
</evidence>
<evidence type="ECO:0000256" key="4">
    <source>
        <dbReference type="ARBA" id="ARBA00022989"/>
    </source>
</evidence>
<dbReference type="InterPro" id="IPR013783">
    <property type="entry name" value="Ig-like_fold"/>
</dbReference>
<dbReference type="GO" id="GO:0004896">
    <property type="term" value="F:cytokine receptor activity"/>
    <property type="evidence" value="ECO:0007669"/>
    <property type="project" value="TreeGrafter"/>
</dbReference>
<dbReference type="InterPro" id="IPR036116">
    <property type="entry name" value="FN3_sf"/>
</dbReference>
<comment type="subcellular location">
    <subcellularLocation>
        <location evidence="1">Membrane</location>
        <topology evidence="1">Single-pass type I membrane protein</topology>
    </subcellularLocation>
</comment>
<keyword evidence="7" id="KW-0325">Glycoprotein</keyword>
<keyword evidence="3" id="KW-0732">Signal</keyword>
<evidence type="ECO:0000259" key="9">
    <source>
        <dbReference type="PROSITE" id="PS50853"/>
    </source>
</evidence>
<evidence type="ECO:0000256" key="3">
    <source>
        <dbReference type="ARBA" id="ARBA00022729"/>
    </source>
</evidence>
<evidence type="ECO:0000313" key="11">
    <source>
        <dbReference type="Proteomes" id="UP001295444"/>
    </source>
</evidence>
<accession>A0AAD1WKJ7</accession>
<organism evidence="10 11">
    <name type="scientific">Pelobates cultripes</name>
    <name type="common">Western spadefoot toad</name>
    <dbReference type="NCBI Taxonomy" id="61616"/>
    <lineage>
        <taxon>Eukaryota</taxon>
        <taxon>Metazoa</taxon>
        <taxon>Chordata</taxon>
        <taxon>Craniata</taxon>
        <taxon>Vertebrata</taxon>
        <taxon>Euteleostomi</taxon>
        <taxon>Amphibia</taxon>
        <taxon>Batrachia</taxon>
        <taxon>Anura</taxon>
        <taxon>Pelobatoidea</taxon>
        <taxon>Pelobatidae</taxon>
        <taxon>Pelobates</taxon>
    </lineage>
</organism>
<dbReference type="EMBL" id="OW240920">
    <property type="protein sequence ID" value="CAH2315226.1"/>
    <property type="molecule type" value="Genomic_DNA"/>
</dbReference>
<keyword evidence="2 8" id="KW-0812">Transmembrane</keyword>
<evidence type="ECO:0000256" key="1">
    <source>
        <dbReference type="ARBA" id="ARBA00004479"/>
    </source>
</evidence>
<dbReference type="PROSITE" id="PS50853">
    <property type="entry name" value="FN3"/>
    <property type="match status" value="1"/>
</dbReference>
<keyword evidence="5 8" id="KW-0472">Membrane</keyword>
<evidence type="ECO:0000313" key="10">
    <source>
        <dbReference type="EMBL" id="CAH2315226.1"/>
    </source>
</evidence>
<dbReference type="InterPro" id="IPR003961">
    <property type="entry name" value="FN3_dom"/>
</dbReference>
<reference evidence="10" key="1">
    <citation type="submission" date="2022-03" db="EMBL/GenBank/DDBJ databases">
        <authorList>
            <person name="Alioto T."/>
            <person name="Alioto T."/>
            <person name="Gomez Garrido J."/>
        </authorList>
    </citation>
    <scope>NUCLEOTIDE SEQUENCE</scope>
</reference>